<comment type="subcellular location">
    <subcellularLocation>
        <location evidence="1">Cell membrane</location>
        <topology evidence="1">Multi-pass membrane protein</topology>
    </subcellularLocation>
</comment>
<sequence length="843" mass="91370">MLFALRMFWREMRATWRQMVFFLVCLAVGTGLVITLRSAIQNLRVALVRQSRGFLAADVEVRLPYGRLAVLRPRLDAVLTTFPDAARTDAIELATGVVADSEEATRVLVRAVDERYPLDGQILLESGTYHYDLLTGRGIIVAASLLDRLDTAVGKPLKIGSQTFTIRGTFRREDTPTAIGASPLVLMSAADMKTTGLLTPDARATYAVRLRVGDRPDRIADLARALRQELPTNSGASVETARAREARVSAPLDETENFFGLVGIAVTMLGGVGIASVTYTIIGQRIRAIAVLKCLGASSSLVFGVYTLQMAMLGLLGSACGWGLAALSVRGLGPKAAGQFPFPVVFELTWSAIGQGFGIGLIVALAFSVVPLAGVRNVKPNLLLRSRVEPLALPLRWALPVGLLALGALYALFLWQAGSFRLGNTVFQTMAVTLLVLYAVSWVVIRLASLGRHVPLFTLRQGLAALRRPGNQAAVIVMTVGVGLFFALTVRLVERNLLYSVNLAAAENLPNLLLLNVLPSQTDRVGAVVEQHLQTRPTFIPLISARITAINGRRIDFAAIREAGRRAAVDREFRLTYRAELDAGETVVEGKWWAPTPSDTLELSLETFLQNNLGVRVGDRLTLDIQGREVTGIVSSIRRIEPRRSQQFFAIVARPGKVLEQAPQTFLGTVKTDVLDRSPDAYRRLTAAVTRVSPNVLVALTSEFLKTVRTILEGLQSALTTIGSLVVFSGVAMLIGAVTLTRYQRQYETALLKTLGARFVTLIGLTLIEYGALAVAAVIIGGGGALGASWYITRYVLRSEWLPFWEDWLIGAGGTFLLVLLVGGVASWDILRKKPLGILRSGD</sequence>
<feature type="transmembrane region" description="Helical" evidence="6">
    <location>
        <begin position="808"/>
        <end position="831"/>
    </location>
</feature>
<accession>A0ABX8B3Y9</accession>
<feature type="transmembrane region" description="Helical" evidence="6">
    <location>
        <begin position="718"/>
        <end position="738"/>
    </location>
</feature>
<keyword evidence="2" id="KW-1003">Cell membrane</keyword>
<dbReference type="PANTHER" id="PTHR30287:SF1">
    <property type="entry name" value="INNER MEMBRANE PROTEIN"/>
    <property type="match status" value="1"/>
</dbReference>
<evidence type="ECO:0000256" key="4">
    <source>
        <dbReference type="ARBA" id="ARBA00022989"/>
    </source>
</evidence>
<feature type="transmembrane region" description="Helical" evidence="6">
    <location>
        <begin position="470"/>
        <end position="493"/>
    </location>
</feature>
<dbReference type="Pfam" id="PF12704">
    <property type="entry name" value="MacB_PCD"/>
    <property type="match status" value="1"/>
</dbReference>
<feature type="transmembrane region" description="Helical" evidence="6">
    <location>
        <begin position="395"/>
        <end position="415"/>
    </location>
</feature>
<evidence type="ECO:0000256" key="6">
    <source>
        <dbReference type="SAM" id="Phobius"/>
    </source>
</evidence>
<dbReference type="InterPro" id="IPR038766">
    <property type="entry name" value="Membrane_comp_ABC_pdt"/>
</dbReference>
<evidence type="ECO:0000259" key="8">
    <source>
        <dbReference type="Pfam" id="PF12704"/>
    </source>
</evidence>
<gene>
    <name evidence="9" type="ORF">J8C05_12815</name>
</gene>
<evidence type="ECO:0000259" key="7">
    <source>
        <dbReference type="Pfam" id="PF02687"/>
    </source>
</evidence>
<organism evidence="9 10">
    <name type="scientific">Chloracidobacterium sp. N</name>
    <dbReference type="NCBI Taxonomy" id="2821540"/>
    <lineage>
        <taxon>Bacteria</taxon>
        <taxon>Pseudomonadati</taxon>
        <taxon>Acidobacteriota</taxon>
        <taxon>Terriglobia</taxon>
        <taxon>Terriglobales</taxon>
        <taxon>Acidobacteriaceae</taxon>
        <taxon>Chloracidobacterium</taxon>
        <taxon>Chloracidobacterium aggregatum</taxon>
    </lineage>
</organism>
<evidence type="ECO:0000256" key="2">
    <source>
        <dbReference type="ARBA" id="ARBA00022475"/>
    </source>
</evidence>
<keyword evidence="10" id="KW-1185">Reference proteome</keyword>
<keyword evidence="5 6" id="KW-0472">Membrane</keyword>
<feature type="transmembrane region" description="Helical" evidence="6">
    <location>
        <begin position="348"/>
        <end position="374"/>
    </location>
</feature>
<reference evidence="9 10" key="1">
    <citation type="submission" date="2021-03" db="EMBL/GenBank/DDBJ databases">
        <title>Genomic and phenotypic characterization of Chloracidobacterium isolates provides evidence for multiple species.</title>
        <authorList>
            <person name="Saini M.K."/>
            <person name="Costas A.M.G."/>
            <person name="Tank M."/>
            <person name="Bryant D.A."/>
        </authorList>
    </citation>
    <scope>NUCLEOTIDE SEQUENCE [LARGE SCALE GENOMIC DNA]</scope>
    <source>
        <strain evidence="9 10">N</strain>
    </source>
</reference>
<keyword evidence="4 6" id="KW-1133">Transmembrane helix</keyword>
<protein>
    <submittedName>
        <fullName evidence="9">FtsX-like permease family protein</fullName>
    </submittedName>
</protein>
<keyword evidence="3 6" id="KW-0812">Transmembrane</keyword>
<dbReference type="InterPro" id="IPR003838">
    <property type="entry name" value="ABC3_permease_C"/>
</dbReference>
<dbReference type="RefSeq" id="WP_211423906.1">
    <property type="nucleotide sequence ID" value="NZ_CP072643.1"/>
</dbReference>
<dbReference type="PANTHER" id="PTHR30287">
    <property type="entry name" value="MEMBRANE COMPONENT OF PREDICTED ABC SUPERFAMILY METABOLITE UPTAKE TRANSPORTER"/>
    <property type="match status" value="1"/>
</dbReference>
<feature type="transmembrane region" description="Helical" evidence="6">
    <location>
        <begin position="303"/>
        <end position="328"/>
    </location>
</feature>
<dbReference type="InterPro" id="IPR025857">
    <property type="entry name" value="MacB_PCD"/>
</dbReference>
<feature type="domain" description="ABC3 transporter permease C-terminal" evidence="7">
    <location>
        <begin position="722"/>
        <end position="835"/>
    </location>
</feature>
<evidence type="ECO:0000256" key="3">
    <source>
        <dbReference type="ARBA" id="ARBA00022692"/>
    </source>
</evidence>
<feature type="transmembrane region" description="Helical" evidence="6">
    <location>
        <begin position="759"/>
        <end position="788"/>
    </location>
</feature>
<evidence type="ECO:0000313" key="10">
    <source>
        <dbReference type="Proteomes" id="UP000677668"/>
    </source>
</evidence>
<feature type="domain" description="ABC3 transporter permease C-terminal" evidence="7">
    <location>
        <begin position="262"/>
        <end position="379"/>
    </location>
</feature>
<feature type="transmembrane region" description="Helical" evidence="6">
    <location>
        <begin position="427"/>
        <end position="449"/>
    </location>
</feature>
<evidence type="ECO:0000313" key="9">
    <source>
        <dbReference type="EMBL" id="QUV95698.1"/>
    </source>
</evidence>
<name>A0ABX8B3Y9_9BACT</name>
<dbReference type="Proteomes" id="UP000677668">
    <property type="component" value="Chromosome 2"/>
</dbReference>
<proteinExistence type="predicted"/>
<dbReference type="EMBL" id="CP072643">
    <property type="protein sequence ID" value="QUV95698.1"/>
    <property type="molecule type" value="Genomic_DNA"/>
</dbReference>
<evidence type="ECO:0000256" key="5">
    <source>
        <dbReference type="ARBA" id="ARBA00023136"/>
    </source>
</evidence>
<feature type="domain" description="MacB-like periplasmic core" evidence="8">
    <location>
        <begin position="23"/>
        <end position="225"/>
    </location>
</feature>
<feature type="transmembrane region" description="Helical" evidence="6">
    <location>
        <begin position="258"/>
        <end position="282"/>
    </location>
</feature>
<evidence type="ECO:0000256" key="1">
    <source>
        <dbReference type="ARBA" id="ARBA00004651"/>
    </source>
</evidence>
<dbReference type="Pfam" id="PF02687">
    <property type="entry name" value="FtsX"/>
    <property type="match status" value="2"/>
</dbReference>